<evidence type="ECO:0000313" key="1">
    <source>
        <dbReference type="EMBL" id="RLJ67806.1"/>
    </source>
</evidence>
<gene>
    <name evidence="1" type="ORF">DFR35_0356</name>
</gene>
<sequence length="29" mass="3664">MIVFEKQYSIIFEFEAKTMEREWIPPSWK</sequence>
<comment type="caution">
    <text evidence="1">The sequence shown here is derived from an EMBL/GenBank/DDBJ whole genome shotgun (WGS) entry which is preliminary data.</text>
</comment>
<evidence type="ECO:0000313" key="2">
    <source>
        <dbReference type="Proteomes" id="UP000268908"/>
    </source>
</evidence>
<reference evidence="1 2" key="1">
    <citation type="submission" date="2018-10" db="EMBL/GenBank/DDBJ databases">
        <title>Genomic Encyclopedia of Type Strains, Phase IV (KMG-IV): sequencing the most valuable type-strain genomes for metagenomic binning, comparative biology and taxonomic classification.</title>
        <authorList>
            <person name="Goeker M."/>
        </authorList>
    </citation>
    <scope>NUCLEOTIDE SEQUENCE [LARGE SCALE GENOMIC DNA]</scope>
    <source>
        <strain evidence="1 2">DSM 26916</strain>
    </source>
</reference>
<protein>
    <submittedName>
        <fullName evidence="1">Uncharacterized protein</fullName>
    </submittedName>
</protein>
<dbReference type="EMBL" id="RCCI01000004">
    <property type="protein sequence ID" value="RLJ67806.1"/>
    <property type="molecule type" value="Genomic_DNA"/>
</dbReference>
<proteinExistence type="predicted"/>
<dbReference type="Proteomes" id="UP000268908">
    <property type="component" value="Unassembled WGS sequence"/>
</dbReference>
<organism evidence="1 2">
    <name type="scientific">Sulfurisoma sediminicola</name>
    <dbReference type="NCBI Taxonomy" id="1381557"/>
    <lineage>
        <taxon>Bacteria</taxon>
        <taxon>Pseudomonadati</taxon>
        <taxon>Pseudomonadota</taxon>
        <taxon>Betaproteobacteria</taxon>
        <taxon>Nitrosomonadales</taxon>
        <taxon>Sterolibacteriaceae</taxon>
        <taxon>Sulfurisoma</taxon>
    </lineage>
</organism>
<dbReference type="AlphaFoldDB" id="A0A497XKJ9"/>
<keyword evidence="2" id="KW-1185">Reference proteome</keyword>
<name>A0A497XKJ9_9PROT</name>
<accession>A0A497XKJ9</accession>